<proteinExistence type="predicted"/>
<dbReference type="EMBL" id="QMQB01000046">
    <property type="protein sequence ID" value="RLE14255.1"/>
    <property type="molecule type" value="Genomic_DNA"/>
</dbReference>
<accession>A0A662DFL6</accession>
<comment type="caution">
    <text evidence="1">The sequence shown here is derived from an EMBL/GenBank/DDBJ whole genome shotgun (WGS) entry which is preliminary data.</text>
</comment>
<reference evidence="1 2" key="1">
    <citation type="submission" date="2018-06" db="EMBL/GenBank/DDBJ databases">
        <title>Extensive metabolic versatility and redundancy in microbially diverse, dynamic hydrothermal sediments.</title>
        <authorList>
            <person name="Dombrowski N."/>
            <person name="Teske A."/>
            <person name="Baker B.J."/>
        </authorList>
    </citation>
    <scope>NUCLEOTIDE SEQUENCE [LARGE SCALE GENOMIC DNA]</scope>
    <source>
        <strain evidence="1">B19_G9</strain>
    </source>
</reference>
<evidence type="ECO:0000313" key="2">
    <source>
        <dbReference type="Proteomes" id="UP000267654"/>
    </source>
</evidence>
<gene>
    <name evidence="1" type="ORF">DRI96_01710</name>
</gene>
<name>A0A662DFL6_UNCAE</name>
<protein>
    <submittedName>
        <fullName evidence="1">Uncharacterized protein</fullName>
    </submittedName>
</protein>
<feature type="non-terminal residue" evidence="1">
    <location>
        <position position="1"/>
    </location>
</feature>
<dbReference type="AlphaFoldDB" id="A0A662DFL6"/>
<organism evidence="1 2">
    <name type="scientific">Aerophobetes bacterium</name>
    <dbReference type="NCBI Taxonomy" id="2030807"/>
    <lineage>
        <taxon>Bacteria</taxon>
        <taxon>Candidatus Aerophobota</taxon>
    </lineage>
</organism>
<dbReference type="Proteomes" id="UP000267654">
    <property type="component" value="Unassembled WGS sequence"/>
</dbReference>
<evidence type="ECO:0000313" key="1">
    <source>
        <dbReference type="EMBL" id="RLE14255.1"/>
    </source>
</evidence>
<sequence length="155" mass="17738">SSEKFKKFLDFLKKDPKEAEKIIKNLSESPSVRKEFLENIKDAYEGLKESWQTGWKVGEAMGKMDVSKELGYSADVTTLILGVACLTGKIGDWPSFGATTCIRFLKGFEELYREYQDIANAYETTIPCFMMVKVEDSEGNTVMDVRPFYIVHYEK</sequence>